<proteinExistence type="predicted"/>
<evidence type="ECO:0000256" key="3">
    <source>
        <dbReference type="ARBA" id="ARBA00022553"/>
    </source>
</evidence>
<dbReference type="Gene3D" id="1.10.1200.10">
    <property type="entry name" value="ACP-like"/>
    <property type="match status" value="1"/>
</dbReference>
<name>A0A3E4LKW0_9FIRM</name>
<keyword evidence="3" id="KW-0597">Phosphoprotein</keyword>
<protein>
    <submittedName>
        <fullName evidence="8">Acyl carrier protein</fullName>
    </submittedName>
</protein>
<evidence type="ECO:0000313" key="8">
    <source>
        <dbReference type="EMBL" id="RGK38160.1"/>
    </source>
</evidence>
<evidence type="ECO:0000256" key="1">
    <source>
        <dbReference type="ARBA" id="ARBA00022450"/>
    </source>
</evidence>
<dbReference type="GO" id="GO:0016020">
    <property type="term" value="C:membrane"/>
    <property type="evidence" value="ECO:0007669"/>
    <property type="project" value="GOC"/>
</dbReference>
<dbReference type="Pfam" id="PF00550">
    <property type="entry name" value="PP-binding"/>
    <property type="match status" value="1"/>
</dbReference>
<keyword evidence="6" id="KW-0275">Fatty acid biosynthesis</keyword>
<organism evidence="8 9">
    <name type="scientific">[Ruminococcus] lactaris</name>
    <dbReference type="NCBI Taxonomy" id="46228"/>
    <lineage>
        <taxon>Bacteria</taxon>
        <taxon>Bacillati</taxon>
        <taxon>Bacillota</taxon>
        <taxon>Clostridia</taxon>
        <taxon>Lachnospirales</taxon>
        <taxon>Lachnospiraceae</taxon>
        <taxon>Mediterraneibacter</taxon>
    </lineage>
</organism>
<dbReference type="InterPro" id="IPR036736">
    <property type="entry name" value="ACP-like_sf"/>
</dbReference>
<keyword evidence="4" id="KW-0276">Fatty acid metabolism</keyword>
<dbReference type="PANTHER" id="PTHR20863:SF76">
    <property type="entry name" value="CARRIER DOMAIN-CONTAINING PROTEIN"/>
    <property type="match status" value="1"/>
</dbReference>
<evidence type="ECO:0000256" key="5">
    <source>
        <dbReference type="ARBA" id="ARBA00023098"/>
    </source>
</evidence>
<comment type="caution">
    <text evidence="8">The sequence shown here is derived from an EMBL/GenBank/DDBJ whole genome shotgun (WGS) entry which is preliminary data.</text>
</comment>
<evidence type="ECO:0000256" key="2">
    <source>
        <dbReference type="ARBA" id="ARBA00022516"/>
    </source>
</evidence>
<evidence type="ECO:0000256" key="4">
    <source>
        <dbReference type="ARBA" id="ARBA00022832"/>
    </source>
</evidence>
<keyword evidence="5" id="KW-0443">Lipid metabolism</keyword>
<dbReference type="SUPFAM" id="SSF47336">
    <property type="entry name" value="ACP-like"/>
    <property type="match status" value="1"/>
</dbReference>
<evidence type="ECO:0000313" key="9">
    <source>
        <dbReference type="Proteomes" id="UP000260793"/>
    </source>
</evidence>
<sequence>MNQEMEFKNIVAQYSKVKPEEMTGKMRFREDLGFTSLDFMSFLGELEDTFDIELEETEVTQITTLEEALKLLEELQ</sequence>
<keyword evidence="1" id="KW-0596">Phosphopantetheine</keyword>
<dbReference type="EMBL" id="QSQN01000029">
    <property type="protein sequence ID" value="RGK38160.1"/>
    <property type="molecule type" value="Genomic_DNA"/>
</dbReference>
<dbReference type="InterPro" id="IPR009081">
    <property type="entry name" value="PP-bd_ACP"/>
</dbReference>
<evidence type="ECO:0000259" key="7">
    <source>
        <dbReference type="PROSITE" id="PS50075"/>
    </source>
</evidence>
<dbReference type="InterPro" id="IPR003231">
    <property type="entry name" value="ACP"/>
</dbReference>
<accession>A0A3E4LKW0</accession>
<dbReference type="GO" id="GO:0005829">
    <property type="term" value="C:cytosol"/>
    <property type="evidence" value="ECO:0007669"/>
    <property type="project" value="TreeGrafter"/>
</dbReference>
<dbReference type="RefSeq" id="WP_117688436.1">
    <property type="nucleotide sequence ID" value="NZ_CAJMJQ010000006.1"/>
</dbReference>
<dbReference type="GO" id="GO:0000035">
    <property type="term" value="F:acyl binding"/>
    <property type="evidence" value="ECO:0007669"/>
    <property type="project" value="TreeGrafter"/>
</dbReference>
<dbReference type="AlphaFoldDB" id="A0A3E4LKW0"/>
<gene>
    <name evidence="8" type="ORF">DXD17_10690</name>
</gene>
<feature type="domain" description="Carrier" evidence="7">
    <location>
        <begin position="1"/>
        <end position="76"/>
    </location>
</feature>
<dbReference type="GO" id="GO:0009245">
    <property type="term" value="P:lipid A biosynthetic process"/>
    <property type="evidence" value="ECO:0007669"/>
    <property type="project" value="TreeGrafter"/>
</dbReference>
<dbReference type="GO" id="GO:0000036">
    <property type="term" value="F:acyl carrier activity"/>
    <property type="evidence" value="ECO:0007669"/>
    <property type="project" value="TreeGrafter"/>
</dbReference>
<dbReference type="Proteomes" id="UP000260793">
    <property type="component" value="Unassembled WGS sequence"/>
</dbReference>
<dbReference type="PROSITE" id="PS50075">
    <property type="entry name" value="CARRIER"/>
    <property type="match status" value="1"/>
</dbReference>
<reference evidence="8 9" key="1">
    <citation type="submission" date="2018-08" db="EMBL/GenBank/DDBJ databases">
        <title>A genome reference for cultivated species of the human gut microbiota.</title>
        <authorList>
            <person name="Zou Y."/>
            <person name="Xue W."/>
            <person name="Luo G."/>
        </authorList>
    </citation>
    <scope>NUCLEOTIDE SEQUENCE [LARGE SCALE GENOMIC DNA]</scope>
    <source>
        <strain evidence="8 9">TF11-7</strain>
    </source>
</reference>
<dbReference type="PANTHER" id="PTHR20863">
    <property type="entry name" value="ACYL CARRIER PROTEIN"/>
    <property type="match status" value="1"/>
</dbReference>
<evidence type="ECO:0000256" key="6">
    <source>
        <dbReference type="ARBA" id="ARBA00023160"/>
    </source>
</evidence>
<keyword evidence="2" id="KW-0444">Lipid biosynthesis</keyword>